<name>A0A542ZDD8_9ACTN</name>
<evidence type="ECO:0000256" key="2">
    <source>
        <dbReference type="SAM" id="MobiDB-lite"/>
    </source>
</evidence>
<dbReference type="Pfam" id="PF00498">
    <property type="entry name" value="FHA"/>
    <property type="match status" value="1"/>
</dbReference>
<feature type="domain" description="FHA" evidence="3">
    <location>
        <begin position="408"/>
        <end position="464"/>
    </location>
</feature>
<sequence length="502" mass="51553">MSAEISKWRATYTPGNWVVLGGPSSLVVMQPAPARASRTINGFWDVIRTADSLDELMRLFAQSRLDQMPSFATFFWHKGEMRSIVRGKVQVVDAETGRALADGEGVQTWSETGLKDVKKVRVDMEPVDQDAVLQLPLATGVVLASAIYLDGTQQITSPQDPGVAVASDAPAEEPAAASKGQEAQEQEDHLTDADRHKLDQQMADLFGGAPKKDESAAPTGAGAGSPTKSEGAGAAGVAAAGAAGAAAGAMGAGAAGEAGSSDPFDFAGQQSAPQQPVSQPSAPQQPVSQPSAPQQPAPQQQGFGGSPFQRPNEPGGFGQQPGGPAQPGQGMAQPAHPQSQPSPFAPPHSQASAGGQGSASPAPAGQGQGFGDQQTEPHVVQAPFGQHGAPRIILRPTTGDPVEVDRTVLIGRSPTASRVAATDIPKLLTVPSPSHDISRTHLQVTVEGGVVRATDLNSTNGTALIRPETSTQELLPAGEPVEIRPGCVLSLGDGVELHVEQA</sequence>
<organism evidence="4 5">
    <name type="scientific">Propioniferax innocua</name>
    <dbReference type="NCBI Taxonomy" id="1753"/>
    <lineage>
        <taxon>Bacteria</taxon>
        <taxon>Bacillati</taxon>
        <taxon>Actinomycetota</taxon>
        <taxon>Actinomycetes</taxon>
        <taxon>Propionibacteriales</taxon>
        <taxon>Propionibacteriaceae</taxon>
        <taxon>Propioniferax</taxon>
    </lineage>
</organism>
<proteinExistence type="predicted"/>
<evidence type="ECO:0000256" key="1">
    <source>
        <dbReference type="ARBA" id="ARBA00022553"/>
    </source>
</evidence>
<feature type="region of interest" description="Disordered" evidence="2">
    <location>
        <begin position="252"/>
        <end position="374"/>
    </location>
</feature>
<feature type="compositionally biased region" description="Low complexity" evidence="2">
    <location>
        <begin position="163"/>
        <end position="178"/>
    </location>
</feature>
<protein>
    <submittedName>
        <fullName evidence="4">FHA domain-containing protein</fullName>
    </submittedName>
</protein>
<dbReference type="SUPFAM" id="SSF49879">
    <property type="entry name" value="SMAD/FHA domain"/>
    <property type="match status" value="1"/>
</dbReference>
<keyword evidence="5" id="KW-1185">Reference proteome</keyword>
<dbReference type="EMBL" id="VFOR01000002">
    <property type="protein sequence ID" value="TQL58355.1"/>
    <property type="molecule type" value="Genomic_DNA"/>
</dbReference>
<dbReference type="InterPro" id="IPR008984">
    <property type="entry name" value="SMAD_FHA_dom_sf"/>
</dbReference>
<feature type="compositionally biased region" description="Low complexity" evidence="2">
    <location>
        <begin position="216"/>
        <end position="232"/>
    </location>
</feature>
<dbReference type="InterPro" id="IPR000253">
    <property type="entry name" value="FHA_dom"/>
</dbReference>
<dbReference type="Gene3D" id="2.60.200.20">
    <property type="match status" value="1"/>
</dbReference>
<reference evidence="4 5" key="1">
    <citation type="submission" date="2019-06" db="EMBL/GenBank/DDBJ databases">
        <title>Sequencing the genomes of 1000 actinobacteria strains.</title>
        <authorList>
            <person name="Klenk H.-P."/>
        </authorList>
    </citation>
    <scope>NUCLEOTIDE SEQUENCE [LARGE SCALE GENOMIC DNA]</scope>
    <source>
        <strain evidence="4 5">DSM 8251</strain>
    </source>
</reference>
<gene>
    <name evidence="4" type="ORF">FB460_2216</name>
</gene>
<evidence type="ECO:0000259" key="3">
    <source>
        <dbReference type="PROSITE" id="PS50006"/>
    </source>
</evidence>
<dbReference type="PROSITE" id="PS50006">
    <property type="entry name" value="FHA_DOMAIN"/>
    <property type="match status" value="1"/>
</dbReference>
<dbReference type="RefSeq" id="WP_142094154.1">
    <property type="nucleotide sequence ID" value="NZ_BAAAMD010000002.1"/>
</dbReference>
<dbReference type="Proteomes" id="UP000316196">
    <property type="component" value="Unassembled WGS sequence"/>
</dbReference>
<feature type="compositionally biased region" description="Low complexity" evidence="2">
    <location>
        <begin position="267"/>
        <end position="309"/>
    </location>
</feature>
<dbReference type="AlphaFoldDB" id="A0A542ZDD8"/>
<evidence type="ECO:0000313" key="5">
    <source>
        <dbReference type="Proteomes" id="UP000316196"/>
    </source>
</evidence>
<keyword evidence="1" id="KW-0597">Phosphoprotein</keyword>
<dbReference type="OrthoDB" id="5485098at2"/>
<accession>A0A542ZDD8</accession>
<dbReference type="CDD" id="cd00060">
    <property type="entry name" value="FHA"/>
    <property type="match status" value="1"/>
</dbReference>
<feature type="region of interest" description="Disordered" evidence="2">
    <location>
        <begin position="159"/>
        <end position="191"/>
    </location>
</feature>
<feature type="region of interest" description="Disordered" evidence="2">
    <location>
        <begin position="207"/>
        <end position="232"/>
    </location>
</feature>
<comment type="caution">
    <text evidence="4">The sequence shown here is derived from an EMBL/GenBank/DDBJ whole genome shotgun (WGS) entry which is preliminary data.</text>
</comment>
<feature type="compositionally biased region" description="Low complexity" evidence="2">
    <location>
        <begin position="322"/>
        <end position="365"/>
    </location>
</feature>
<evidence type="ECO:0000313" key="4">
    <source>
        <dbReference type="EMBL" id="TQL58355.1"/>
    </source>
</evidence>